<sequence>MPAPVALPRRLPPELDFLVLSFLGHFAWEILQSPLFASLSQVDHFSGIAICLKATLGDLAIALAAFWSAALVSKDRNWVANAGSTAIVVFFATGLLATVGLEYLNTEVLGRWSYDGVMPTLPVLGTGLSPILQWIFVPLLVLWYMRRLAVGTVDLGHHAR</sequence>
<dbReference type="RefSeq" id="WP_139204684.1">
    <property type="nucleotide sequence ID" value="NZ_FNZQ01000002.1"/>
</dbReference>
<evidence type="ECO:0000313" key="2">
    <source>
        <dbReference type="EMBL" id="SEL00694.1"/>
    </source>
</evidence>
<dbReference type="Proteomes" id="UP000199283">
    <property type="component" value="Unassembled WGS sequence"/>
</dbReference>
<dbReference type="AlphaFoldDB" id="A0A1H7LP08"/>
<accession>A0A1H7LP08</accession>
<feature type="transmembrane region" description="Helical" evidence="1">
    <location>
        <begin position="45"/>
        <end position="66"/>
    </location>
</feature>
<dbReference type="STRING" id="188906.SAMN04488526_1784"/>
<dbReference type="OrthoDB" id="7594268at2"/>
<evidence type="ECO:0000256" key="1">
    <source>
        <dbReference type="SAM" id="Phobius"/>
    </source>
</evidence>
<reference evidence="2 3" key="1">
    <citation type="submission" date="2016-10" db="EMBL/GenBank/DDBJ databases">
        <authorList>
            <person name="de Groot N.N."/>
        </authorList>
    </citation>
    <scope>NUCLEOTIDE SEQUENCE [LARGE SCALE GENOMIC DNA]</scope>
    <source>
        <strain evidence="2 3">DSM 14858</strain>
    </source>
</reference>
<name>A0A1H7LP08_9RHOB</name>
<gene>
    <name evidence="2" type="ORF">SAMN04488526_1784</name>
</gene>
<evidence type="ECO:0000313" key="3">
    <source>
        <dbReference type="Proteomes" id="UP000199283"/>
    </source>
</evidence>
<protein>
    <submittedName>
        <fullName evidence="2">Uncharacterized protein</fullName>
    </submittedName>
</protein>
<keyword evidence="1" id="KW-0812">Transmembrane</keyword>
<organism evidence="2 3">
    <name type="scientific">Jannaschia helgolandensis</name>
    <dbReference type="NCBI Taxonomy" id="188906"/>
    <lineage>
        <taxon>Bacteria</taxon>
        <taxon>Pseudomonadati</taxon>
        <taxon>Pseudomonadota</taxon>
        <taxon>Alphaproteobacteria</taxon>
        <taxon>Rhodobacterales</taxon>
        <taxon>Roseobacteraceae</taxon>
        <taxon>Jannaschia</taxon>
    </lineage>
</organism>
<dbReference type="EMBL" id="FNZQ01000002">
    <property type="protein sequence ID" value="SEL00694.1"/>
    <property type="molecule type" value="Genomic_DNA"/>
</dbReference>
<feature type="transmembrane region" description="Helical" evidence="1">
    <location>
        <begin position="78"/>
        <end position="101"/>
    </location>
</feature>
<feature type="transmembrane region" description="Helical" evidence="1">
    <location>
        <begin position="121"/>
        <end position="145"/>
    </location>
</feature>
<keyword evidence="3" id="KW-1185">Reference proteome</keyword>
<proteinExistence type="predicted"/>
<keyword evidence="1" id="KW-0472">Membrane</keyword>
<keyword evidence="1" id="KW-1133">Transmembrane helix</keyword>